<evidence type="ECO:0000256" key="1">
    <source>
        <dbReference type="SAM" id="MobiDB-lite"/>
    </source>
</evidence>
<evidence type="ECO:0000313" key="2">
    <source>
        <dbReference type="EMBL" id="GHA01010.1"/>
    </source>
</evidence>
<protein>
    <recommendedName>
        <fullName evidence="4">HNH endonuclease</fullName>
    </recommendedName>
</protein>
<dbReference type="GO" id="GO:0004519">
    <property type="term" value="F:endonuclease activity"/>
    <property type="evidence" value="ECO:0007669"/>
    <property type="project" value="InterPro"/>
</dbReference>
<feature type="region of interest" description="Disordered" evidence="1">
    <location>
        <begin position="1"/>
        <end position="20"/>
    </location>
</feature>
<proteinExistence type="predicted"/>
<evidence type="ECO:0008006" key="4">
    <source>
        <dbReference type="Google" id="ProtNLM"/>
    </source>
</evidence>
<keyword evidence="3" id="KW-1185">Reference proteome</keyword>
<evidence type="ECO:0000313" key="3">
    <source>
        <dbReference type="Proteomes" id="UP000623010"/>
    </source>
</evidence>
<gene>
    <name evidence="2" type="ORF">GCM10010389_45410</name>
</gene>
<accession>A0A918RKX8</accession>
<organism evidence="2 3">
    <name type="scientific">Streptomyces echinoruber</name>
    <dbReference type="NCBI Taxonomy" id="68898"/>
    <lineage>
        <taxon>Bacteria</taxon>
        <taxon>Bacillati</taxon>
        <taxon>Actinomycetota</taxon>
        <taxon>Actinomycetes</taxon>
        <taxon>Kitasatosporales</taxon>
        <taxon>Streptomycetaceae</taxon>
        <taxon>Streptomyces</taxon>
    </lineage>
</organism>
<dbReference type="InterPro" id="IPR044930">
    <property type="entry name" value="Homing_endonuclease_His-Me"/>
</dbReference>
<dbReference type="Gene3D" id="3.90.75.10">
    <property type="entry name" value="Homing Intron 3 (I-ppo) Encoded Endonuclease, Chain A"/>
    <property type="match status" value="1"/>
</dbReference>
<reference evidence="2" key="1">
    <citation type="journal article" date="2014" name="Int. J. Syst. Evol. Microbiol.">
        <title>Complete genome sequence of Corynebacterium casei LMG S-19264T (=DSM 44701T), isolated from a smear-ripened cheese.</title>
        <authorList>
            <consortium name="US DOE Joint Genome Institute (JGI-PGF)"/>
            <person name="Walter F."/>
            <person name="Albersmeier A."/>
            <person name="Kalinowski J."/>
            <person name="Ruckert C."/>
        </authorList>
    </citation>
    <scope>NUCLEOTIDE SEQUENCE</scope>
    <source>
        <strain evidence="2">JCM 5016</strain>
    </source>
</reference>
<dbReference type="SUPFAM" id="SSF54060">
    <property type="entry name" value="His-Me finger endonucleases"/>
    <property type="match status" value="1"/>
</dbReference>
<sequence length="181" mass="20230">MTPDDYGRPAFFKGKRRGGRRPIPPQIRFWAKVVEGPVPEHSPELGPCWLWTGRPNQHGYGRFRSGGQGSQTVPAHRWSYEGLVAEIPDGLVLDHLCRTRHCVNPYHLDPVPNAVNVLRGESFSAANAAKTECPEGHPYSQENTYVHPTTGGRLCLTCKRMTDRASQARHRAAQRAGRNAR</sequence>
<dbReference type="InterPro" id="IPR044925">
    <property type="entry name" value="His-Me_finger_sf"/>
</dbReference>
<reference evidence="2" key="2">
    <citation type="submission" date="2020-09" db="EMBL/GenBank/DDBJ databases">
        <authorList>
            <person name="Sun Q."/>
            <person name="Ohkuma M."/>
        </authorList>
    </citation>
    <scope>NUCLEOTIDE SEQUENCE</scope>
    <source>
        <strain evidence="2">JCM 5016</strain>
    </source>
</reference>
<name>A0A918RKX8_9ACTN</name>
<dbReference type="AlphaFoldDB" id="A0A918RKX8"/>
<dbReference type="Proteomes" id="UP000623010">
    <property type="component" value="Unassembled WGS sequence"/>
</dbReference>
<comment type="caution">
    <text evidence="2">The sequence shown here is derived from an EMBL/GenBank/DDBJ whole genome shotgun (WGS) entry which is preliminary data.</text>
</comment>
<dbReference type="EMBL" id="BMWH01000020">
    <property type="protein sequence ID" value="GHA01010.1"/>
    <property type="molecule type" value="Genomic_DNA"/>
</dbReference>